<dbReference type="GO" id="GO:0030295">
    <property type="term" value="F:protein kinase activator activity"/>
    <property type="evidence" value="ECO:0007669"/>
    <property type="project" value="TreeGrafter"/>
</dbReference>
<dbReference type="SMART" id="SM00388">
    <property type="entry name" value="HisKA"/>
    <property type="match status" value="1"/>
</dbReference>
<proteinExistence type="predicted"/>
<dbReference type="EC" id="2.7.13.3" evidence="2"/>
<dbReference type="Pfam" id="PF02518">
    <property type="entry name" value="HATPase_c"/>
    <property type="match status" value="1"/>
</dbReference>
<dbReference type="PANTHER" id="PTHR42878">
    <property type="entry name" value="TWO-COMPONENT HISTIDINE KINASE"/>
    <property type="match status" value="1"/>
</dbReference>
<evidence type="ECO:0000313" key="7">
    <source>
        <dbReference type="EMBL" id="SIO51417.1"/>
    </source>
</evidence>
<dbReference type="CDD" id="cd00075">
    <property type="entry name" value="HATPase"/>
    <property type="match status" value="1"/>
</dbReference>
<evidence type="ECO:0000313" key="8">
    <source>
        <dbReference type="Proteomes" id="UP000184693"/>
    </source>
</evidence>
<evidence type="ECO:0000256" key="3">
    <source>
        <dbReference type="ARBA" id="ARBA00022553"/>
    </source>
</evidence>
<dbReference type="GO" id="GO:0007234">
    <property type="term" value="P:osmosensory signaling via phosphorelay pathway"/>
    <property type="evidence" value="ECO:0007669"/>
    <property type="project" value="TreeGrafter"/>
</dbReference>
<dbReference type="GO" id="GO:0000155">
    <property type="term" value="F:phosphorelay sensor kinase activity"/>
    <property type="evidence" value="ECO:0007669"/>
    <property type="project" value="InterPro"/>
</dbReference>
<accession>A0A1N6K4Z9</accession>
<comment type="catalytic activity">
    <reaction evidence="1">
        <text>ATP + protein L-histidine = ADP + protein N-phospho-L-histidine.</text>
        <dbReference type="EC" id="2.7.13.3"/>
    </reaction>
</comment>
<dbReference type="InterPro" id="IPR004358">
    <property type="entry name" value="Sig_transdc_His_kin-like_C"/>
</dbReference>
<evidence type="ECO:0000256" key="5">
    <source>
        <dbReference type="ARBA" id="ARBA00022777"/>
    </source>
</evidence>
<dbReference type="InterPro" id="IPR036097">
    <property type="entry name" value="HisK_dim/P_sf"/>
</dbReference>
<dbReference type="PRINTS" id="PR00344">
    <property type="entry name" value="BCTRLSENSOR"/>
</dbReference>
<dbReference type="Pfam" id="PF14417">
    <property type="entry name" value="MEDS"/>
    <property type="match status" value="1"/>
</dbReference>
<evidence type="ECO:0000259" key="6">
    <source>
        <dbReference type="PROSITE" id="PS50109"/>
    </source>
</evidence>
<dbReference type="PROSITE" id="PS50109">
    <property type="entry name" value="HIS_KIN"/>
    <property type="match status" value="1"/>
</dbReference>
<organism evidence="7 8">
    <name type="scientific">Paraburkholderia phenazinium</name>
    <dbReference type="NCBI Taxonomy" id="60549"/>
    <lineage>
        <taxon>Bacteria</taxon>
        <taxon>Pseudomonadati</taxon>
        <taxon>Pseudomonadota</taxon>
        <taxon>Betaproteobacteria</taxon>
        <taxon>Burkholderiales</taxon>
        <taxon>Burkholderiaceae</taxon>
        <taxon>Paraburkholderia</taxon>
    </lineage>
</organism>
<dbReference type="CDD" id="cd00082">
    <property type="entry name" value="HisKA"/>
    <property type="match status" value="1"/>
</dbReference>
<keyword evidence="5 7" id="KW-0418">Kinase</keyword>
<evidence type="ECO:0000256" key="1">
    <source>
        <dbReference type="ARBA" id="ARBA00000085"/>
    </source>
</evidence>
<keyword evidence="3" id="KW-0597">Phosphoprotein</keyword>
<evidence type="ECO:0000256" key="4">
    <source>
        <dbReference type="ARBA" id="ARBA00022679"/>
    </source>
</evidence>
<dbReference type="EMBL" id="FSRM01000002">
    <property type="protein sequence ID" value="SIO51417.1"/>
    <property type="molecule type" value="Genomic_DNA"/>
</dbReference>
<dbReference type="OrthoDB" id="8807260at2"/>
<dbReference type="SUPFAM" id="SSF55874">
    <property type="entry name" value="ATPase domain of HSP90 chaperone/DNA topoisomerase II/histidine kinase"/>
    <property type="match status" value="1"/>
</dbReference>
<name>A0A1N6K4Z9_9BURK</name>
<dbReference type="SMART" id="SM00387">
    <property type="entry name" value="HATPase_c"/>
    <property type="match status" value="1"/>
</dbReference>
<gene>
    <name evidence="7" type="ORF">SAMN05444168_5996</name>
</gene>
<dbReference type="InterPro" id="IPR050351">
    <property type="entry name" value="BphY/WalK/GraS-like"/>
</dbReference>
<dbReference type="InterPro" id="IPR003594">
    <property type="entry name" value="HATPase_dom"/>
</dbReference>
<protein>
    <recommendedName>
        <fullName evidence="2">histidine kinase</fullName>
        <ecNumber evidence="2">2.7.13.3</ecNumber>
    </recommendedName>
</protein>
<dbReference type="RefSeq" id="WP_074267899.1">
    <property type="nucleotide sequence ID" value="NZ_FSRM01000002.1"/>
</dbReference>
<dbReference type="Proteomes" id="UP000184693">
    <property type="component" value="Unassembled WGS sequence"/>
</dbReference>
<sequence length="459" mass="49731">MQEDSADYHAPSGIAALPSLAWGSHIGQLYGSAANLRDLIIPFFRAGLENNERCLWVTGTPLDADEARSALRAVVPDLDAREQSGQIEIQDTSAFYKQGEPLRPQALVAGLVQREQEALAAGYRGLRTNGNCAWVDKANWSGFLDYESGVDEAVHGRRLICMCSYQHDRIEAGQVRDVLERHGLVLHSPRPNSTEPGQLDGGAACTLPGTAAMHDAPHDAEEAGMRLAETEARLSDALALNALHHQSIAVLGHDLRNPLVAISAGATFLLRSKLDDKARAISEAIARSADHMAALIDDLSDMSRGRLGNGISLRLSREGLEPALRHAVEELRLAHPGRQIEVTLSLRHPVETDPVYMARLLSNLLKNALIYGSQTDPVEVNVSADTDFILSVSNKGPQIPHESQKLLFAPFTRGALAADQQGLGLGLYIVAEIARAHGGTIEVASTEDETRFSFRMPIR</sequence>
<dbReference type="InterPro" id="IPR036890">
    <property type="entry name" value="HATPase_C_sf"/>
</dbReference>
<keyword evidence="4" id="KW-0808">Transferase</keyword>
<dbReference type="InterPro" id="IPR005467">
    <property type="entry name" value="His_kinase_dom"/>
</dbReference>
<dbReference type="InterPro" id="IPR025847">
    <property type="entry name" value="MEDS_domain"/>
</dbReference>
<dbReference type="PANTHER" id="PTHR42878:SF15">
    <property type="entry name" value="BACTERIOPHYTOCHROME"/>
    <property type="match status" value="1"/>
</dbReference>
<dbReference type="GO" id="GO:0000156">
    <property type="term" value="F:phosphorelay response regulator activity"/>
    <property type="evidence" value="ECO:0007669"/>
    <property type="project" value="TreeGrafter"/>
</dbReference>
<dbReference type="Gene3D" id="3.30.565.10">
    <property type="entry name" value="Histidine kinase-like ATPase, C-terminal domain"/>
    <property type="match status" value="1"/>
</dbReference>
<dbReference type="SUPFAM" id="SSF47384">
    <property type="entry name" value="Homodimeric domain of signal transducing histidine kinase"/>
    <property type="match status" value="1"/>
</dbReference>
<feature type="domain" description="Histidine kinase" evidence="6">
    <location>
        <begin position="250"/>
        <end position="459"/>
    </location>
</feature>
<dbReference type="Gene3D" id="1.10.287.130">
    <property type="match status" value="1"/>
</dbReference>
<evidence type="ECO:0000256" key="2">
    <source>
        <dbReference type="ARBA" id="ARBA00012438"/>
    </source>
</evidence>
<reference evidence="7 8" key="1">
    <citation type="submission" date="2016-11" db="EMBL/GenBank/DDBJ databases">
        <authorList>
            <person name="Jaros S."/>
            <person name="Januszkiewicz K."/>
            <person name="Wedrychowicz H."/>
        </authorList>
    </citation>
    <scope>NUCLEOTIDE SEQUENCE [LARGE SCALE GENOMIC DNA]</scope>
    <source>
        <strain evidence="7 8">GAS86</strain>
    </source>
</reference>
<dbReference type="AlphaFoldDB" id="A0A1N6K4Z9"/>
<dbReference type="Pfam" id="PF00512">
    <property type="entry name" value="HisKA"/>
    <property type="match status" value="1"/>
</dbReference>
<dbReference type="InterPro" id="IPR003661">
    <property type="entry name" value="HisK_dim/P_dom"/>
</dbReference>